<organism evidence="2 3">
    <name type="scientific">Paramecium pentaurelia</name>
    <dbReference type="NCBI Taxonomy" id="43138"/>
    <lineage>
        <taxon>Eukaryota</taxon>
        <taxon>Sar</taxon>
        <taxon>Alveolata</taxon>
        <taxon>Ciliophora</taxon>
        <taxon>Intramacronucleata</taxon>
        <taxon>Oligohymenophorea</taxon>
        <taxon>Peniculida</taxon>
        <taxon>Parameciidae</taxon>
        <taxon>Paramecium</taxon>
    </lineage>
</organism>
<protein>
    <recommendedName>
        <fullName evidence="4">Transmembrane protein</fullName>
    </recommendedName>
</protein>
<evidence type="ECO:0000313" key="3">
    <source>
        <dbReference type="Proteomes" id="UP000689195"/>
    </source>
</evidence>
<dbReference type="EMBL" id="CAJJDO010000115">
    <property type="protein sequence ID" value="CAD8197548.1"/>
    <property type="molecule type" value="Genomic_DNA"/>
</dbReference>
<proteinExistence type="predicted"/>
<reference evidence="2" key="1">
    <citation type="submission" date="2021-01" db="EMBL/GenBank/DDBJ databases">
        <authorList>
            <consortium name="Genoscope - CEA"/>
            <person name="William W."/>
        </authorList>
    </citation>
    <scope>NUCLEOTIDE SEQUENCE</scope>
</reference>
<feature type="transmembrane region" description="Helical" evidence="1">
    <location>
        <begin position="105"/>
        <end position="122"/>
    </location>
</feature>
<comment type="caution">
    <text evidence="2">The sequence shown here is derived from an EMBL/GenBank/DDBJ whole genome shotgun (WGS) entry which is preliminary data.</text>
</comment>
<gene>
    <name evidence="2" type="ORF">PPENT_87.1.T1150163</name>
</gene>
<evidence type="ECO:0000256" key="1">
    <source>
        <dbReference type="SAM" id="Phobius"/>
    </source>
</evidence>
<name>A0A8S1X976_9CILI</name>
<keyword evidence="3" id="KW-1185">Reference proteome</keyword>
<keyword evidence="1" id="KW-0812">Transmembrane</keyword>
<evidence type="ECO:0000313" key="2">
    <source>
        <dbReference type="EMBL" id="CAD8197548.1"/>
    </source>
</evidence>
<accession>A0A8S1X976</accession>
<sequence>MQKDQMSNNNIKHIHSIVGGRTIINLMILVMEFGANTFLQVQFSKLDQQECLIVPAFFKTLLLKIQIKKLTFSIMIVLINKLILFKRRFNFQVVIIKCTIINMKLILQCMKLLVFFGLNIGRKSWIFYILRRNFNNKLTIKYLRSFQTLRFNNSYRRRFNFIIQKFIYFIEELQILWIQEIQKFSYFPGKLAILHPTKENLQENYERFDYFKSYSKKCTIQNALAKLIQYKIYQIQKFPNQTLSICFRKFKL</sequence>
<keyword evidence="1" id="KW-0472">Membrane</keyword>
<dbReference type="Proteomes" id="UP000689195">
    <property type="component" value="Unassembled WGS sequence"/>
</dbReference>
<keyword evidence="1" id="KW-1133">Transmembrane helix</keyword>
<feature type="transmembrane region" description="Helical" evidence="1">
    <location>
        <begin position="67"/>
        <end position="85"/>
    </location>
</feature>
<evidence type="ECO:0008006" key="4">
    <source>
        <dbReference type="Google" id="ProtNLM"/>
    </source>
</evidence>
<dbReference type="AlphaFoldDB" id="A0A8S1X976"/>